<proteinExistence type="predicted"/>
<organism evidence="1 2">
    <name type="scientific">Racocetra fulgida</name>
    <dbReference type="NCBI Taxonomy" id="60492"/>
    <lineage>
        <taxon>Eukaryota</taxon>
        <taxon>Fungi</taxon>
        <taxon>Fungi incertae sedis</taxon>
        <taxon>Mucoromycota</taxon>
        <taxon>Glomeromycotina</taxon>
        <taxon>Glomeromycetes</taxon>
        <taxon>Diversisporales</taxon>
        <taxon>Gigasporaceae</taxon>
        <taxon>Racocetra</taxon>
    </lineage>
</organism>
<gene>
    <name evidence="1" type="ORF">RFULGI_LOCUS18370</name>
</gene>
<dbReference type="EMBL" id="CAJVPZ010079894">
    <property type="protein sequence ID" value="CAG8807303.1"/>
    <property type="molecule type" value="Genomic_DNA"/>
</dbReference>
<dbReference type="AlphaFoldDB" id="A0A9N9PAY9"/>
<evidence type="ECO:0000313" key="2">
    <source>
        <dbReference type="Proteomes" id="UP000789396"/>
    </source>
</evidence>
<name>A0A9N9PAY9_9GLOM</name>
<feature type="non-terminal residue" evidence="1">
    <location>
        <position position="1"/>
    </location>
</feature>
<sequence length="49" mass="5265">LSNDPVTTTLPCGDHLADQIPLECAICIYKELSKGDSNAATNLFNKISE</sequence>
<dbReference type="Proteomes" id="UP000789396">
    <property type="component" value="Unassembled WGS sequence"/>
</dbReference>
<reference evidence="1" key="1">
    <citation type="submission" date="2021-06" db="EMBL/GenBank/DDBJ databases">
        <authorList>
            <person name="Kallberg Y."/>
            <person name="Tangrot J."/>
            <person name="Rosling A."/>
        </authorList>
    </citation>
    <scope>NUCLEOTIDE SEQUENCE</scope>
    <source>
        <strain evidence="1">IN212</strain>
    </source>
</reference>
<feature type="non-terminal residue" evidence="1">
    <location>
        <position position="49"/>
    </location>
</feature>
<accession>A0A9N9PAY9</accession>
<protein>
    <submittedName>
        <fullName evidence="1">16195_t:CDS:1</fullName>
    </submittedName>
</protein>
<evidence type="ECO:0000313" key="1">
    <source>
        <dbReference type="EMBL" id="CAG8807303.1"/>
    </source>
</evidence>
<comment type="caution">
    <text evidence="1">The sequence shown here is derived from an EMBL/GenBank/DDBJ whole genome shotgun (WGS) entry which is preliminary data.</text>
</comment>
<keyword evidence="2" id="KW-1185">Reference proteome</keyword>